<feature type="non-terminal residue" evidence="2">
    <location>
        <position position="481"/>
    </location>
</feature>
<dbReference type="InterPro" id="IPR011042">
    <property type="entry name" value="6-blade_b-propeller_TolB-like"/>
</dbReference>
<dbReference type="OrthoDB" id="416344at2759"/>
<protein>
    <submittedName>
        <fullName evidence="2">Uncharacterized protein</fullName>
    </submittedName>
</protein>
<dbReference type="Pfam" id="PF07676">
    <property type="entry name" value="PD40"/>
    <property type="match status" value="2"/>
</dbReference>
<dbReference type="STRING" id="78915.A0A4P9XFX7"/>
<gene>
    <name evidence="2" type="ORF">THASP1DRAFT_26893</name>
</gene>
<evidence type="ECO:0000313" key="2">
    <source>
        <dbReference type="EMBL" id="RKP04497.1"/>
    </source>
</evidence>
<evidence type="ECO:0000256" key="1">
    <source>
        <dbReference type="ARBA" id="ARBA00009820"/>
    </source>
</evidence>
<accession>A0A4P9XFX7</accession>
<dbReference type="PANTHER" id="PTHR36842:SF1">
    <property type="entry name" value="PROTEIN TOLB"/>
    <property type="match status" value="1"/>
</dbReference>
<comment type="similarity">
    <text evidence="1">Belongs to the TolB family.</text>
</comment>
<dbReference type="InterPro" id="IPR011659">
    <property type="entry name" value="WD40"/>
</dbReference>
<keyword evidence="3" id="KW-1185">Reference proteome</keyword>
<dbReference type="Proteomes" id="UP000271241">
    <property type="component" value="Unassembled WGS sequence"/>
</dbReference>
<dbReference type="EMBL" id="KZ993681">
    <property type="protein sequence ID" value="RKP04497.1"/>
    <property type="molecule type" value="Genomic_DNA"/>
</dbReference>
<evidence type="ECO:0000313" key="3">
    <source>
        <dbReference type="Proteomes" id="UP000271241"/>
    </source>
</evidence>
<dbReference type="Gene3D" id="2.120.10.30">
    <property type="entry name" value="TolB, C-terminal domain"/>
    <property type="match status" value="2"/>
</dbReference>
<sequence>MTVGQDLTASAGVAESAAAAARIAFTAQHLTALPRAGGPAVSPDGHQLVYSYYQYFERENRSNKNLWLTSLHGSLHDSDTAGPVVSANAAAAAAATGAARPLTDASFNYTDDAPFWLDGNTVAFLSTRSGQAQLWTQAVTPAGQSPVQLTRFPIDIGNVRYQPRTGLLTFSAEVYADGSMAAAAKRDAEERARKTDSGMVFDSLFVRRWDHFITAKRQNLFAVHVRRQTHVATEASRYEVADEPVNLTPGGELECPMEPFGGKEDYTVSPDGKELAFVAKQPGRDQAWQTRTNVYVVPTDGSARPRSLTESGRGACSHPVYSADGTQLAWLQMTRPGYEADRNQIVVADRKPDAPFASAYTDARRQIATRWDRSPNAIEWSVDGRTLFATAEDTGRTRIFSVDLATSAVHALTDKGSCAGLAVVDEKRLLFSHSTVYRPSEVFLLHLNKNAVAAAEPEKEVQSVQRQQRVTFVSKQVLKNV</sequence>
<reference evidence="3" key="1">
    <citation type="journal article" date="2018" name="Nat. Microbiol.">
        <title>Leveraging single-cell genomics to expand the fungal tree of life.</title>
        <authorList>
            <person name="Ahrendt S.R."/>
            <person name="Quandt C.A."/>
            <person name="Ciobanu D."/>
            <person name="Clum A."/>
            <person name="Salamov A."/>
            <person name="Andreopoulos B."/>
            <person name="Cheng J.F."/>
            <person name="Woyke T."/>
            <person name="Pelin A."/>
            <person name="Henrissat B."/>
            <person name="Reynolds N.K."/>
            <person name="Benny G.L."/>
            <person name="Smith M.E."/>
            <person name="James T.Y."/>
            <person name="Grigoriev I.V."/>
        </authorList>
    </citation>
    <scope>NUCLEOTIDE SEQUENCE [LARGE SCALE GENOMIC DNA]</scope>
    <source>
        <strain evidence="3">RSA 1356</strain>
    </source>
</reference>
<organism evidence="2 3">
    <name type="scientific">Thamnocephalis sphaerospora</name>
    <dbReference type="NCBI Taxonomy" id="78915"/>
    <lineage>
        <taxon>Eukaryota</taxon>
        <taxon>Fungi</taxon>
        <taxon>Fungi incertae sedis</taxon>
        <taxon>Zoopagomycota</taxon>
        <taxon>Zoopagomycotina</taxon>
        <taxon>Zoopagomycetes</taxon>
        <taxon>Zoopagales</taxon>
        <taxon>Sigmoideomycetaceae</taxon>
        <taxon>Thamnocephalis</taxon>
    </lineage>
</organism>
<dbReference type="SUPFAM" id="SSF82171">
    <property type="entry name" value="DPP6 N-terminal domain-like"/>
    <property type="match status" value="1"/>
</dbReference>
<name>A0A4P9XFX7_9FUNG</name>
<dbReference type="AlphaFoldDB" id="A0A4P9XFX7"/>
<dbReference type="PANTHER" id="PTHR36842">
    <property type="entry name" value="PROTEIN TOLB HOMOLOG"/>
    <property type="match status" value="1"/>
</dbReference>
<proteinExistence type="inferred from homology"/>